<proteinExistence type="predicted"/>
<reference evidence="2 3" key="1">
    <citation type="journal article" date="2019" name="Emerg. Microbes Infect.">
        <title>Comprehensive subspecies identification of 175 nontuberculous mycobacteria species based on 7547 genomic profiles.</title>
        <authorList>
            <person name="Matsumoto Y."/>
            <person name="Kinjo T."/>
            <person name="Motooka D."/>
            <person name="Nabeya D."/>
            <person name="Jung N."/>
            <person name="Uechi K."/>
            <person name="Horii T."/>
            <person name="Iida T."/>
            <person name="Fujita J."/>
            <person name="Nakamura S."/>
        </authorList>
    </citation>
    <scope>NUCLEOTIDE SEQUENCE [LARGE SCALE GENOMIC DNA]</scope>
    <source>
        <strain evidence="2 3">JCM 30275</strain>
    </source>
</reference>
<dbReference type="SUPFAM" id="SSF56112">
    <property type="entry name" value="Protein kinase-like (PK-like)"/>
    <property type="match status" value="1"/>
</dbReference>
<dbReference type="EMBL" id="AP022620">
    <property type="protein sequence ID" value="BBZ77095.1"/>
    <property type="molecule type" value="Genomic_DNA"/>
</dbReference>
<dbReference type="PANTHER" id="PTHR21310">
    <property type="entry name" value="AMINOGLYCOSIDE PHOSPHOTRANSFERASE-RELATED-RELATED"/>
    <property type="match status" value="1"/>
</dbReference>
<dbReference type="InterPro" id="IPR051678">
    <property type="entry name" value="AGP_Transferase"/>
</dbReference>
<gene>
    <name evidence="2" type="ORF">MANY_24320</name>
</gene>
<organism evidence="2 3">
    <name type="scientific">Mycolicibacterium anyangense</name>
    <dbReference type="NCBI Taxonomy" id="1431246"/>
    <lineage>
        <taxon>Bacteria</taxon>
        <taxon>Bacillati</taxon>
        <taxon>Actinomycetota</taxon>
        <taxon>Actinomycetes</taxon>
        <taxon>Mycobacteriales</taxon>
        <taxon>Mycobacteriaceae</taxon>
        <taxon>Mycolicibacterium</taxon>
    </lineage>
</organism>
<dbReference type="Pfam" id="PF01636">
    <property type="entry name" value="APH"/>
    <property type="match status" value="1"/>
</dbReference>
<dbReference type="GO" id="GO:0016740">
    <property type="term" value="F:transferase activity"/>
    <property type="evidence" value="ECO:0007669"/>
    <property type="project" value="UniProtKB-KW"/>
</dbReference>
<keyword evidence="2" id="KW-0808">Transferase</keyword>
<accession>A0A6N4W8L9</accession>
<evidence type="ECO:0000313" key="2">
    <source>
        <dbReference type="EMBL" id="BBZ77095.1"/>
    </source>
</evidence>
<dbReference type="InterPro" id="IPR002575">
    <property type="entry name" value="Aminoglycoside_PTrfase"/>
</dbReference>
<dbReference type="RefSeq" id="WP_163804463.1">
    <property type="nucleotide sequence ID" value="NZ_AP022620.1"/>
</dbReference>
<dbReference type="Gene3D" id="3.30.200.20">
    <property type="entry name" value="Phosphorylase Kinase, domain 1"/>
    <property type="match status" value="1"/>
</dbReference>
<dbReference type="AlphaFoldDB" id="A0A6N4W8L9"/>
<dbReference type="Proteomes" id="UP000467249">
    <property type="component" value="Chromosome"/>
</dbReference>
<feature type="domain" description="Aminoglycoside phosphotransferase" evidence="1">
    <location>
        <begin position="62"/>
        <end position="269"/>
    </location>
</feature>
<dbReference type="PANTHER" id="PTHR21310:SF40">
    <property type="entry name" value="AMINOGLYCOSIDE PHOSPHOTRANSFERASE DOMAIN-CONTAINING PROTEIN-RELATED"/>
    <property type="match status" value="1"/>
</dbReference>
<sequence>MTVASRRDVGEVRDTLARWFIERAAAAAVDVVDVRASRSGFSNESFLCDVRWTDAVGVSTSQWLVLRIEPTTHQLFSQADVLRQARVMTAIGAAAALPVPSVRFVERDRAWFGAPFYLMDRVEGKVPSDVPSYHAKGWVADLAVSDRTRLYDNALTALVQLHEVPWQQNFTFLQPVGSDPLAAYLTGVEEWTASIGKEVRVGREVILAASEYLRRHQPTDTRAGLVWGDARPGNIIFGSDLSVAAVLDWEAATIGPPEIDLGWWLMFEEYICESDGLRRLDGVPGREETIARYEALSHRGVVDIGYFEVLAGQVFSLINSRLATLLRGLGYEPRAADSFVARSTEMLQRSLRAAGGW</sequence>
<dbReference type="KEGG" id="many:MANY_24320"/>
<evidence type="ECO:0000259" key="1">
    <source>
        <dbReference type="Pfam" id="PF01636"/>
    </source>
</evidence>
<dbReference type="InterPro" id="IPR011009">
    <property type="entry name" value="Kinase-like_dom_sf"/>
</dbReference>
<dbReference type="InterPro" id="IPR041726">
    <property type="entry name" value="ACAD10_11_N"/>
</dbReference>
<name>A0A6N4W8L9_9MYCO</name>
<evidence type="ECO:0000313" key="3">
    <source>
        <dbReference type="Proteomes" id="UP000467249"/>
    </source>
</evidence>
<dbReference type="Gene3D" id="3.90.1200.10">
    <property type="match status" value="1"/>
</dbReference>
<dbReference type="CDD" id="cd05154">
    <property type="entry name" value="ACAD10_11_N-like"/>
    <property type="match status" value="1"/>
</dbReference>
<keyword evidence="3" id="KW-1185">Reference proteome</keyword>
<protein>
    <submittedName>
        <fullName evidence="2">Aminoglycoside phosphotransferase</fullName>
    </submittedName>
</protein>